<proteinExistence type="predicted"/>
<name>A0A2D2W2F1_9CAUD</name>
<keyword evidence="1" id="KW-0489">Methyltransferase</keyword>
<accession>A0A2D2W2F1</accession>
<sequence length="226" mass="25556">MKVRQTDVSEADIKSAKIFFDAVLGFFDLSNATVLDAFARNGQLTVSNYHDHVGAVECWELGPEHEEALRKYTDEVKIGDSYSLLDGMGASLYDMIVIDTPQGLHKDNHGAVMCEHFDFLPHAISLLTEGGIVVLYCNKAPYDKDKEGSQGYDEYEEYDFKNWMAARQNFYNVSNGREVAEEDMLIAYRDLIADEGRELGRVVMIPCFSDVPNKEPYAFRLALEIL</sequence>
<evidence type="ECO:0000313" key="2">
    <source>
        <dbReference type="Proteomes" id="UP000241675"/>
    </source>
</evidence>
<protein>
    <submittedName>
        <fullName evidence="1">Methyltransferase</fullName>
    </submittedName>
</protein>
<dbReference type="Gene3D" id="3.40.50.150">
    <property type="entry name" value="Vaccinia Virus protein VP39"/>
    <property type="match status" value="1"/>
</dbReference>
<dbReference type="EMBL" id="MG189906">
    <property type="protein sequence ID" value="ATS92317.1"/>
    <property type="molecule type" value="Genomic_DNA"/>
</dbReference>
<keyword evidence="1" id="KW-0808">Transferase</keyword>
<dbReference type="InterPro" id="IPR029063">
    <property type="entry name" value="SAM-dependent_MTases_sf"/>
</dbReference>
<evidence type="ECO:0000313" key="1">
    <source>
        <dbReference type="EMBL" id="ATS92317.1"/>
    </source>
</evidence>
<reference evidence="2" key="1">
    <citation type="submission" date="2017-10" db="EMBL/GenBank/DDBJ databases">
        <authorList>
            <person name="Peters D.L."/>
        </authorList>
    </citation>
    <scope>NUCLEOTIDE SEQUENCE [LARGE SCALE GENOMIC DNA]</scope>
</reference>
<dbReference type="GO" id="GO:0032259">
    <property type="term" value="P:methylation"/>
    <property type="evidence" value="ECO:0007669"/>
    <property type="project" value="UniProtKB-KW"/>
</dbReference>
<keyword evidence="2" id="KW-1185">Reference proteome</keyword>
<gene>
    <name evidence="1" type="ORF">DLP05_102</name>
</gene>
<organism evidence="1 2">
    <name type="scientific">Stenotrophomonas phage vB_SmaS_DLP_5</name>
    <dbReference type="NCBI Taxonomy" id="2044561"/>
    <lineage>
        <taxon>Viruses</taxon>
        <taxon>Duplodnaviria</taxon>
        <taxon>Heunggongvirae</taxon>
        <taxon>Uroviricota</taxon>
        <taxon>Caudoviricetes</taxon>
        <taxon>Delepquintavirus</taxon>
        <taxon>Delepquintavirus DLP5</taxon>
    </lineage>
</organism>
<dbReference type="Proteomes" id="UP000241675">
    <property type="component" value="Segment"/>
</dbReference>
<reference evidence="1 2" key="2">
    <citation type="submission" date="2017-11" db="EMBL/GenBank/DDBJ databases">
        <title>Lysogenic conversion of Stenotrophomonas maltophilia by temperate phage DLP4.</title>
        <authorList>
            <person name="Dennis J."/>
            <person name="Stothard P."/>
        </authorList>
    </citation>
    <scope>NUCLEOTIDE SEQUENCE [LARGE SCALE GENOMIC DNA]</scope>
</reference>
<dbReference type="SUPFAM" id="SSF53335">
    <property type="entry name" value="S-adenosyl-L-methionine-dependent methyltransferases"/>
    <property type="match status" value="1"/>
</dbReference>
<dbReference type="GO" id="GO:0008168">
    <property type="term" value="F:methyltransferase activity"/>
    <property type="evidence" value="ECO:0007669"/>
    <property type="project" value="UniProtKB-KW"/>
</dbReference>